<reference evidence="1" key="1">
    <citation type="submission" date="2021-01" db="EMBL/GenBank/DDBJ databases">
        <title>Adiantum capillus-veneris genome.</title>
        <authorList>
            <person name="Fang Y."/>
            <person name="Liao Q."/>
        </authorList>
    </citation>
    <scope>NUCLEOTIDE SEQUENCE</scope>
    <source>
        <strain evidence="1">H3</strain>
        <tissue evidence="1">Leaf</tissue>
    </source>
</reference>
<accession>A0A9D4U7Y1</accession>
<dbReference type="Proteomes" id="UP000886520">
    <property type="component" value="Chromosome 22"/>
</dbReference>
<proteinExistence type="predicted"/>
<evidence type="ECO:0000313" key="2">
    <source>
        <dbReference type="Proteomes" id="UP000886520"/>
    </source>
</evidence>
<evidence type="ECO:0000313" key="1">
    <source>
        <dbReference type="EMBL" id="KAI5062011.1"/>
    </source>
</evidence>
<keyword evidence="2" id="KW-1185">Reference proteome</keyword>
<protein>
    <submittedName>
        <fullName evidence="1">Uncharacterized protein</fullName>
    </submittedName>
</protein>
<gene>
    <name evidence="1" type="ORF">GOP47_0022550</name>
</gene>
<sequence>MSETQQPYLAWLAGVGEAKLLSASSELGKETFPAAGRCCQFPPEEDSTDPPFPHNAHHSLPRFRSLTQDMSNCNPVTLSKPLLTKCVVVLSTADFMKETIECKEEPTSSPGCELGFPLLQRCLDLIHFKACQGTIFSENRQLRPMQVTTSCLYILKQWSLDSLCLQLQHHEDSHCSISFFL</sequence>
<dbReference type="EMBL" id="JABFUD020000022">
    <property type="protein sequence ID" value="KAI5062011.1"/>
    <property type="molecule type" value="Genomic_DNA"/>
</dbReference>
<comment type="caution">
    <text evidence="1">The sequence shown here is derived from an EMBL/GenBank/DDBJ whole genome shotgun (WGS) entry which is preliminary data.</text>
</comment>
<organism evidence="1 2">
    <name type="scientific">Adiantum capillus-veneris</name>
    <name type="common">Maidenhair fern</name>
    <dbReference type="NCBI Taxonomy" id="13818"/>
    <lineage>
        <taxon>Eukaryota</taxon>
        <taxon>Viridiplantae</taxon>
        <taxon>Streptophyta</taxon>
        <taxon>Embryophyta</taxon>
        <taxon>Tracheophyta</taxon>
        <taxon>Polypodiopsida</taxon>
        <taxon>Polypodiidae</taxon>
        <taxon>Polypodiales</taxon>
        <taxon>Pteridineae</taxon>
        <taxon>Pteridaceae</taxon>
        <taxon>Vittarioideae</taxon>
        <taxon>Adiantum</taxon>
    </lineage>
</organism>
<dbReference type="AlphaFoldDB" id="A0A9D4U7Y1"/>
<name>A0A9D4U7Y1_ADICA</name>